<proteinExistence type="predicted"/>
<accession>A0AAN7KZG3</accession>
<keyword evidence="2" id="KW-1185">Reference proteome</keyword>
<dbReference type="Gene3D" id="1.25.40.10">
    <property type="entry name" value="Tetratricopeptide repeat domain"/>
    <property type="match status" value="1"/>
</dbReference>
<name>A0AAN7KZG3_9MYRT</name>
<dbReference type="InterPro" id="IPR011990">
    <property type="entry name" value="TPR-like_helical_dom_sf"/>
</dbReference>
<dbReference type="AlphaFoldDB" id="A0AAN7KZG3"/>
<evidence type="ECO:0008006" key="3">
    <source>
        <dbReference type="Google" id="ProtNLM"/>
    </source>
</evidence>
<reference evidence="1 2" key="1">
    <citation type="journal article" date="2023" name="Hortic Res">
        <title>Pangenome of water caltrop reveals structural variations and asymmetric subgenome divergence after allopolyploidization.</title>
        <authorList>
            <person name="Zhang X."/>
            <person name="Chen Y."/>
            <person name="Wang L."/>
            <person name="Yuan Y."/>
            <person name="Fang M."/>
            <person name="Shi L."/>
            <person name="Lu R."/>
            <person name="Comes H.P."/>
            <person name="Ma Y."/>
            <person name="Chen Y."/>
            <person name="Huang G."/>
            <person name="Zhou Y."/>
            <person name="Zheng Z."/>
            <person name="Qiu Y."/>
        </authorList>
    </citation>
    <scope>NUCLEOTIDE SEQUENCE [LARGE SCALE GENOMIC DNA]</scope>
    <source>
        <tissue evidence="1">Roots</tissue>
    </source>
</reference>
<sequence>MPTFCIAIFSEILLVFAAIKFRGIDLFMRCRRIDFAAIIFDRMGERDVISWNTMFSGYSNNGGVDLHPYLSRETWRRLEKMPYKDSASYMESDASWDGDFHRVGLQLACSVFLGVGIN</sequence>
<organism evidence="1 2">
    <name type="scientific">Trapa incisa</name>
    <dbReference type="NCBI Taxonomy" id="236973"/>
    <lineage>
        <taxon>Eukaryota</taxon>
        <taxon>Viridiplantae</taxon>
        <taxon>Streptophyta</taxon>
        <taxon>Embryophyta</taxon>
        <taxon>Tracheophyta</taxon>
        <taxon>Spermatophyta</taxon>
        <taxon>Magnoliopsida</taxon>
        <taxon>eudicotyledons</taxon>
        <taxon>Gunneridae</taxon>
        <taxon>Pentapetalae</taxon>
        <taxon>rosids</taxon>
        <taxon>malvids</taxon>
        <taxon>Myrtales</taxon>
        <taxon>Lythraceae</taxon>
        <taxon>Trapa</taxon>
    </lineage>
</organism>
<protein>
    <recommendedName>
        <fullName evidence="3">Pentatricopeptide repeat-containing protein</fullName>
    </recommendedName>
</protein>
<gene>
    <name evidence="1" type="ORF">SAY87_028247</name>
</gene>
<dbReference type="EMBL" id="JAXIOK010000004">
    <property type="protein sequence ID" value="KAK4773228.1"/>
    <property type="molecule type" value="Genomic_DNA"/>
</dbReference>
<evidence type="ECO:0000313" key="1">
    <source>
        <dbReference type="EMBL" id="KAK4773228.1"/>
    </source>
</evidence>
<dbReference type="Proteomes" id="UP001345219">
    <property type="component" value="Chromosome 22"/>
</dbReference>
<comment type="caution">
    <text evidence="1">The sequence shown here is derived from an EMBL/GenBank/DDBJ whole genome shotgun (WGS) entry which is preliminary data.</text>
</comment>
<evidence type="ECO:0000313" key="2">
    <source>
        <dbReference type="Proteomes" id="UP001345219"/>
    </source>
</evidence>